<evidence type="ECO:0000313" key="3">
    <source>
        <dbReference type="EMBL" id="OAY82109.1"/>
    </source>
</evidence>
<dbReference type="STRING" id="4615.A0A199VYN3"/>
<feature type="compositionally biased region" description="Gly residues" evidence="1">
    <location>
        <begin position="112"/>
        <end position="123"/>
    </location>
</feature>
<keyword evidence="2" id="KW-0472">Membrane</keyword>
<feature type="compositionally biased region" description="Gly residues" evidence="1">
    <location>
        <begin position="93"/>
        <end position="104"/>
    </location>
</feature>
<gene>
    <name evidence="3" type="ORF">ACMD2_05279</name>
</gene>
<evidence type="ECO:0000313" key="4">
    <source>
        <dbReference type="Proteomes" id="UP000092600"/>
    </source>
</evidence>
<dbReference type="GO" id="GO:0005783">
    <property type="term" value="C:endoplasmic reticulum"/>
    <property type="evidence" value="ECO:0007669"/>
    <property type="project" value="TreeGrafter"/>
</dbReference>
<name>A0A199VYN3_ANACO</name>
<feature type="transmembrane region" description="Helical" evidence="2">
    <location>
        <begin position="29"/>
        <end position="55"/>
    </location>
</feature>
<feature type="region of interest" description="Disordered" evidence="1">
    <location>
        <begin position="74"/>
        <end position="155"/>
    </location>
</feature>
<dbReference type="GO" id="GO:0016746">
    <property type="term" value="F:acyltransferase activity"/>
    <property type="evidence" value="ECO:0007669"/>
    <property type="project" value="TreeGrafter"/>
</dbReference>
<reference evidence="3 4" key="1">
    <citation type="journal article" date="2016" name="DNA Res.">
        <title>The draft genome of MD-2 pineapple using hybrid error correction of long reads.</title>
        <authorList>
            <person name="Redwan R.M."/>
            <person name="Saidin A."/>
            <person name="Kumar S.V."/>
        </authorList>
    </citation>
    <scope>NUCLEOTIDE SEQUENCE [LARGE SCALE GENOMIC DNA]</scope>
    <source>
        <strain evidence="4">cv. MD2</strain>
        <tissue evidence="3">Leaf</tissue>
    </source>
</reference>
<feature type="compositionally biased region" description="Acidic residues" evidence="1">
    <location>
        <begin position="124"/>
        <end position="135"/>
    </location>
</feature>
<comment type="caution">
    <text evidence="3">The sequence shown here is derived from an EMBL/GenBank/DDBJ whole genome shotgun (WGS) entry which is preliminary data.</text>
</comment>
<dbReference type="PANTHER" id="PTHR13285">
    <property type="entry name" value="ACYLTRANSFERASE"/>
    <property type="match status" value="1"/>
</dbReference>
<proteinExistence type="predicted"/>
<dbReference type="PANTHER" id="PTHR13285:SF18">
    <property type="entry name" value="PROTEIN-CYSTEINE N-PALMITOYLTRANSFERASE RASP"/>
    <property type="match status" value="1"/>
</dbReference>
<keyword evidence="2" id="KW-0812">Transmembrane</keyword>
<keyword evidence="2" id="KW-1133">Transmembrane helix</keyword>
<accession>A0A199VYN3</accession>
<dbReference type="AlphaFoldDB" id="A0A199VYN3"/>
<organism evidence="3 4">
    <name type="scientific">Ananas comosus</name>
    <name type="common">Pineapple</name>
    <name type="synonym">Ananas ananas</name>
    <dbReference type="NCBI Taxonomy" id="4615"/>
    <lineage>
        <taxon>Eukaryota</taxon>
        <taxon>Viridiplantae</taxon>
        <taxon>Streptophyta</taxon>
        <taxon>Embryophyta</taxon>
        <taxon>Tracheophyta</taxon>
        <taxon>Spermatophyta</taxon>
        <taxon>Magnoliopsida</taxon>
        <taxon>Liliopsida</taxon>
        <taxon>Poales</taxon>
        <taxon>Bromeliaceae</taxon>
        <taxon>Bromelioideae</taxon>
        <taxon>Ananas</taxon>
    </lineage>
</organism>
<dbReference type="InterPro" id="IPR051085">
    <property type="entry name" value="MB_O-acyltransferase"/>
</dbReference>
<evidence type="ECO:0000256" key="1">
    <source>
        <dbReference type="SAM" id="MobiDB-lite"/>
    </source>
</evidence>
<sequence length="171" mass="18064">MACLDCMIVLEAPQENYSVRQISAYGLRWVLSFLLVEAMAHFFYYNAFAISGVWWQLSPFEIFLIGYGLETTTEETGTGETTFPEDGAEETGTGSGVTGTGSGDDGAEETGTGSGVTGTGSGDDGAEETGTDDADAIFADVSPLRSSTSPGPQEIALRTIKMESSQEFLHA</sequence>
<dbReference type="Proteomes" id="UP000092600">
    <property type="component" value="Unassembled WGS sequence"/>
</dbReference>
<evidence type="ECO:0000256" key="2">
    <source>
        <dbReference type="SAM" id="Phobius"/>
    </source>
</evidence>
<protein>
    <submittedName>
        <fullName evidence="3">Uncharacterized protein</fullName>
    </submittedName>
</protein>
<dbReference type="EMBL" id="LSRQ01000554">
    <property type="protein sequence ID" value="OAY82109.1"/>
    <property type="molecule type" value="Genomic_DNA"/>
</dbReference>